<protein>
    <submittedName>
        <fullName evidence="4">Dephospho-CoA kinase</fullName>
        <ecNumber evidence="4">2.7.1.24</ecNumber>
    </submittedName>
</protein>
<proteinExistence type="inferred from homology"/>
<feature type="region of interest" description="Disordered" evidence="3">
    <location>
        <begin position="246"/>
        <end position="272"/>
    </location>
</feature>
<dbReference type="CDD" id="cd02022">
    <property type="entry name" value="DPCK"/>
    <property type="match status" value="1"/>
</dbReference>
<accession>A0A3B0WED2</accession>
<keyword evidence="4" id="KW-0808">Transferase</keyword>
<evidence type="ECO:0000256" key="2">
    <source>
        <dbReference type="ARBA" id="ARBA00022840"/>
    </source>
</evidence>
<evidence type="ECO:0000256" key="1">
    <source>
        <dbReference type="ARBA" id="ARBA00022741"/>
    </source>
</evidence>
<dbReference type="PROSITE" id="PS51219">
    <property type="entry name" value="DPCK"/>
    <property type="match status" value="1"/>
</dbReference>
<dbReference type="EC" id="2.7.1.24" evidence="4"/>
<dbReference type="HAMAP" id="MF_00376">
    <property type="entry name" value="Dephospho_CoA_kinase"/>
    <property type="match status" value="1"/>
</dbReference>
<evidence type="ECO:0000256" key="3">
    <source>
        <dbReference type="SAM" id="MobiDB-lite"/>
    </source>
</evidence>
<dbReference type="SUPFAM" id="SSF52540">
    <property type="entry name" value="P-loop containing nucleoside triphosphate hydrolases"/>
    <property type="match status" value="1"/>
</dbReference>
<reference evidence="4" key="1">
    <citation type="submission" date="2018-06" db="EMBL/GenBank/DDBJ databases">
        <authorList>
            <person name="Zhirakovskaya E."/>
        </authorList>
    </citation>
    <scope>NUCLEOTIDE SEQUENCE</scope>
</reference>
<dbReference type="Gene3D" id="3.40.630.30">
    <property type="match status" value="1"/>
</dbReference>
<dbReference type="Gene3D" id="3.40.50.300">
    <property type="entry name" value="P-loop containing nucleotide triphosphate hydrolases"/>
    <property type="match status" value="1"/>
</dbReference>
<keyword evidence="1" id="KW-0547">Nucleotide-binding</keyword>
<dbReference type="GO" id="GO:0004140">
    <property type="term" value="F:dephospho-CoA kinase activity"/>
    <property type="evidence" value="ECO:0007669"/>
    <property type="project" value="UniProtKB-EC"/>
</dbReference>
<evidence type="ECO:0000313" key="4">
    <source>
        <dbReference type="EMBL" id="VAW41974.1"/>
    </source>
</evidence>
<sequence length="427" mass="46887">MSDNKEATAYEGKLIIGLTGNIATGKSAVMRLAKEQDALTIDADKIVHELMDSDATMQAAIAVAFGPEVRRKDGRINRKKLGEIAFADPTVMQDLEAMIHPAVGKEVDARILGSEQSVIFIEAIKLLEGNLRDICHQIWVTRCTPQRQLERLRVCRGMETEIAAVRIKAQPPQEEKVAQSDVLIDTNGLMKDTEAQFNIGWAQLPEVATVPPMARLPQPDESQQGLAKSLTGRLVSSQASVTTPKTAVVKKSAAKIRPPRYKPSERPDDLQVRRARPSDIPSILLLIQKATDGKVKMKRTDLLMALSERGYFIGQVGSDISVVIGYNIDSQVACIDEIYVHPLEMATQTGKAVLEDIEISAASHMGQLIVAFLAKDAPAPIRALFDAEGYGPMPLEEMAQNWKLAVEESQSEDTDYLVRLLRDTRAG</sequence>
<dbReference type="InterPro" id="IPR001977">
    <property type="entry name" value="Depp_CoAkinase"/>
</dbReference>
<keyword evidence="4" id="KW-0418">Kinase</keyword>
<dbReference type="InterPro" id="IPR027417">
    <property type="entry name" value="P-loop_NTPase"/>
</dbReference>
<feature type="compositionally biased region" description="Basic and acidic residues" evidence="3">
    <location>
        <begin position="262"/>
        <end position="272"/>
    </location>
</feature>
<dbReference type="EMBL" id="UOEU01000876">
    <property type="protein sequence ID" value="VAW41974.1"/>
    <property type="molecule type" value="Genomic_DNA"/>
</dbReference>
<dbReference type="GO" id="GO:0015937">
    <property type="term" value="P:coenzyme A biosynthetic process"/>
    <property type="evidence" value="ECO:0007669"/>
    <property type="project" value="InterPro"/>
</dbReference>
<dbReference type="PANTHER" id="PTHR10695:SF46">
    <property type="entry name" value="BIFUNCTIONAL COENZYME A SYNTHASE-RELATED"/>
    <property type="match status" value="1"/>
</dbReference>
<dbReference type="Pfam" id="PF01121">
    <property type="entry name" value="CoaE"/>
    <property type="match status" value="1"/>
</dbReference>
<feature type="non-terminal residue" evidence="4">
    <location>
        <position position="427"/>
    </location>
</feature>
<dbReference type="GO" id="GO:0005524">
    <property type="term" value="F:ATP binding"/>
    <property type="evidence" value="ECO:0007669"/>
    <property type="project" value="UniProtKB-KW"/>
</dbReference>
<name>A0A3B0WED2_9ZZZZ</name>
<organism evidence="4">
    <name type="scientific">hydrothermal vent metagenome</name>
    <dbReference type="NCBI Taxonomy" id="652676"/>
    <lineage>
        <taxon>unclassified sequences</taxon>
        <taxon>metagenomes</taxon>
        <taxon>ecological metagenomes</taxon>
    </lineage>
</organism>
<gene>
    <name evidence="4" type="ORF">MNBD_CHLOROFLEXI01-1919</name>
</gene>
<dbReference type="AlphaFoldDB" id="A0A3B0WED2"/>
<dbReference type="PANTHER" id="PTHR10695">
    <property type="entry name" value="DEPHOSPHO-COA KINASE-RELATED"/>
    <property type="match status" value="1"/>
</dbReference>
<dbReference type="NCBIfam" id="TIGR00152">
    <property type="entry name" value="dephospho-CoA kinase"/>
    <property type="match status" value="1"/>
</dbReference>
<keyword evidence="2" id="KW-0067">ATP-binding</keyword>